<organism evidence="1 2">
    <name type="scientific">Hoeflea alexandrii</name>
    <dbReference type="NCBI Taxonomy" id="288436"/>
    <lineage>
        <taxon>Bacteria</taxon>
        <taxon>Pseudomonadati</taxon>
        <taxon>Pseudomonadota</taxon>
        <taxon>Alphaproteobacteria</taxon>
        <taxon>Hyphomicrobiales</taxon>
        <taxon>Rhizobiaceae</taxon>
        <taxon>Hoeflea</taxon>
    </lineage>
</organism>
<evidence type="ECO:0000313" key="2">
    <source>
        <dbReference type="Proteomes" id="UP001320715"/>
    </source>
</evidence>
<keyword evidence="2" id="KW-1185">Reference proteome</keyword>
<dbReference type="SUPFAM" id="SSF110087">
    <property type="entry name" value="DR1885-like metal-binding protein"/>
    <property type="match status" value="1"/>
</dbReference>
<comment type="caution">
    <text evidence="1">The sequence shown here is derived from an EMBL/GenBank/DDBJ whole genome shotgun (WGS) entry which is preliminary data.</text>
</comment>
<evidence type="ECO:0000313" key="1">
    <source>
        <dbReference type="EMBL" id="MCO6410960.1"/>
    </source>
</evidence>
<gene>
    <name evidence="1" type="ORF">GTW23_22480</name>
</gene>
<dbReference type="Proteomes" id="UP001320715">
    <property type="component" value="Unassembled WGS sequence"/>
</dbReference>
<dbReference type="EMBL" id="JAAAML010000005">
    <property type="protein sequence ID" value="MCO6410960.1"/>
    <property type="molecule type" value="Genomic_DNA"/>
</dbReference>
<accession>A0ABT1CZJ0</accession>
<reference evidence="1 2" key="1">
    <citation type="submission" date="2020-01" db="EMBL/GenBank/DDBJ databases">
        <title>Genomes of bacteria type strains.</title>
        <authorList>
            <person name="Chen J."/>
            <person name="Zhu S."/>
            <person name="Yang J."/>
        </authorList>
    </citation>
    <scope>NUCLEOTIDE SEQUENCE [LARGE SCALE GENOMIC DNA]</scope>
    <source>
        <strain evidence="1 2">DSM 16655</strain>
    </source>
</reference>
<dbReference type="RefSeq" id="WP_252917592.1">
    <property type="nucleotide sequence ID" value="NZ_JAAAML010000005.1"/>
</dbReference>
<proteinExistence type="predicted"/>
<dbReference type="Gene3D" id="2.60.40.1890">
    <property type="entry name" value="PCu(A)C copper chaperone"/>
    <property type="match status" value="1"/>
</dbReference>
<name>A0ABT1CZJ0_9HYPH</name>
<protein>
    <submittedName>
        <fullName evidence="1">Copper chaperone PCu(A)C</fullName>
    </submittedName>
</protein>
<sequence>MENERYPTQILLPAFLSRQNGRCTSINKSTYLGRWISGVSCIFMYTEGYAEEGNLYEDQIVVEHAEIVIPTLSGDKLSGYFSIWNGTDEYLWIEGFESIQFATITLDEPTGVNGNYLSKSEPIPKALPPKTELVMSKGGVQLSMNYVENLIAGDTIPVTVYFTNTDAIQVLAKVLPAAAIPTEHHHGERDG</sequence>
<dbReference type="InterPro" id="IPR036182">
    <property type="entry name" value="PCuAC_sf"/>
</dbReference>